<organism evidence="2 3">
    <name type="scientific">Streptomyces venetus</name>
    <dbReference type="NCBI Taxonomy" id="1701086"/>
    <lineage>
        <taxon>Bacteria</taxon>
        <taxon>Bacillati</taxon>
        <taxon>Actinomycetota</taxon>
        <taxon>Actinomycetes</taxon>
        <taxon>Kitasatosporales</taxon>
        <taxon>Streptomycetaceae</taxon>
        <taxon>Streptomyces</taxon>
    </lineage>
</organism>
<sequence length="49" mass="5287">MPEGVGMSWFMGRVLISSAGSHRRNDTSVQPEPPWAPAEYPGGGAETVW</sequence>
<comment type="caution">
    <text evidence="2">The sequence shown here is derived from an EMBL/GenBank/DDBJ whole genome shotgun (WGS) entry which is preliminary data.</text>
</comment>
<keyword evidence="3" id="KW-1185">Reference proteome</keyword>
<dbReference type="EMBL" id="BAABET010000013">
    <property type="protein sequence ID" value="GAA4336490.1"/>
    <property type="molecule type" value="Genomic_DNA"/>
</dbReference>
<evidence type="ECO:0000313" key="3">
    <source>
        <dbReference type="Proteomes" id="UP001501115"/>
    </source>
</evidence>
<protein>
    <submittedName>
        <fullName evidence="2">Uncharacterized protein</fullName>
    </submittedName>
</protein>
<evidence type="ECO:0000256" key="1">
    <source>
        <dbReference type="SAM" id="MobiDB-lite"/>
    </source>
</evidence>
<reference evidence="3" key="1">
    <citation type="journal article" date="2019" name="Int. J. Syst. Evol. Microbiol.">
        <title>The Global Catalogue of Microorganisms (GCM) 10K type strain sequencing project: providing services to taxonomists for standard genome sequencing and annotation.</title>
        <authorList>
            <consortium name="The Broad Institute Genomics Platform"/>
            <consortium name="The Broad Institute Genome Sequencing Center for Infectious Disease"/>
            <person name="Wu L."/>
            <person name="Ma J."/>
        </authorList>
    </citation>
    <scope>NUCLEOTIDE SEQUENCE [LARGE SCALE GENOMIC DNA]</scope>
    <source>
        <strain evidence="3">JCM 31290</strain>
    </source>
</reference>
<accession>A0ABP8HAD5</accession>
<proteinExistence type="predicted"/>
<evidence type="ECO:0000313" key="2">
    <source>
        <dbReference type="EMBL" id="GAA4336490.1"/>
    </source>
</evidence>
<feature type="region of interest" description="Disordered" evidence="1">
    <location>
        <begin position="20"/>
        <end position="49"/>
    </location>
</feature>
<dbReference type="Proteomes" id="UP001501115">
    <property type="component" value="Unassembled WGS sequence"/>
</dbReference>
<gene>
    <name evidence="2" type="ORF">GCM10023086_69780</name>
</gene>
<name>A0ABP8HAD5_9ACTN</name>